<evidence type="ECO:0000313" key="10">
    <source>
        <dbReference type="Proteomes" id="UP000309340"/>
    </source>
</evidence>
<evidence type="ECO:0000256" key="4">
    <source>
        <dbReference type="ARBA" id="ARBA00022729"/>
    </source>
</evidence>
<dbReference type="GO" id="GO:0030327">
    <property type="term" value="P:prenylated protein catabolic process"/>
    <property type="evidence" value="ECO:0007669"/>
    <property type="project" value="TreeGrafter"/>
</dbReference>
<keyword evidence="3" id="KW-0285">Flavoprotein</keyword>
<evidence type="ECO:0000256" key="1">
    <source>
        <dbReference type="ARBA" id="ARBA00001974"/>
    </source>
</evidence>
<evidence type="ECO:0000313" key="9">
    <source>
        <dbReference type="EMBL" id="TKA75283.1"/>
    </source>
</evidence>
<dbReference type="EMBL" id="NAJQ01000198">
    <property type="protein sequence ID" value="TKA75283.1"/>
    <property type="molecule type" value="Genomic_DNA"/>
</dbReference>
<dbReference type="Proteomes" id="UP000309340">
    <property type="component" value="Unassembled WGS sequence"/>
</dbReference>
<dbReference type="Gene3D" id="3.50.50.60">
    <property type="entry name" value="FAD/NAD(P)-binding domain"/>
    <property type="match status" value="1"/>
</dbReference>
<organism evidence="9 10">
    <name type="scientific">Friedmanniomyces simplex</name>
    <dbReference type="NCBI Taxonomy" id="329884"/>
    <lineage>
        <taxon>Eukaryota</taxon>
        <taxon>Fungi</taxon>
        <taxon>Dikarya</taxon>
        <taxon>Ascomycota</taxon>
        <taxon>Pezizomycotina</taxon>
        <taxon>Dothideomycetes</taxon>
        <taxon>Dothideomycetidae</taxon>
        <taxon>Mycosphaerellales</taxon>
        <taxon>Teratosphaeriaceae</taxon>
        <taxon>Friedmanniomyces</taxon>
    </lineage>
</organism>
<dbReference type="GO" id="GO:0001735">
    <property type="term" value="F:prenylcysteine oxidase activity"/>
    <property type="evidence" value="ECO:0007669"/>
    <property type="project" value="InterPro"/>
</dbReference>
<evidence type="ECO:0000259" key="8">
    <source>
        <dbReference type="Pfam" id="PF07156"/>
    </source>
</evidence>
<dbReference type="AlphaFoldDB" id="A0A4U0XIR8"/>
<evidence type="ECO:0000256" key="3">
    <source>
        <dbReference type="ARBA" id="ARBA00022630"/>
    </source>
</evidence>
<keyword evidence="4" id="KW-0732">Signal</keyword>
<dbReference type="PANTHER" id="PTHR15944">
    <property type="entry name" value="FARNESYLCYSTEINE LYASE"/>
    <property type="match status" value="1"/>
</dbReference>
<comment type="similarity">
    <text evidence="2">Belongs to the prenylcysteine oxidase family.</text>
</comment>
<gene>
    <name evidence="9" type="ORF">B0A55_05075</name>
</gene>
<comment type="caution">
    <text evidence="9">The sequence shown here is derived from an EMBL/GenBank/DDBJ whole genome shotgun (WGS) entry which is preliminary data.</text>
</comment>
<evidence type="ECO:0000256" key="5">
    <source>
        <dbReference type="ARBA" id="ARBA00022827"/>
    </source>
</evidence>
<dbReference type="InterPro" id="IPR017046">
    <property type="entry name" value="Prenylcysteine_Oxase1"/>
</dbReference>
<protein>
    <recommendedName>
        <fullName evidence="8">Prenylcysteine lyase domain-containing protein</fullName>
    </recommendedName>
</protein>
<dbReference type="GO" id="GO:0030328">
    <property type="term" value="P:prenylcysteine catabolic process"/>
    <property type="evidence" value="ECO:0007669"/>
    <property type="project" value="InterPro"/>
</dbReference>
<feature type="domain" description="Prenylcysteine lyase" evidence="8">
    <location>
        <begin position="234"/>
        <end position="512"/>
    </location>
</feature>
<proteinExistence type="inferred from homology"/>
<dbReference type="InterPro" id="IPR010795">
    <property type="entry name" value="Prenylcys_lyase"/>
</dbReference>
<dbReference type="OrthoDB" id="437369at2759"/>
<name>A0A4U0XIR8_9PEZI</name>
<comment type="cofactor">
    <cofactor evidence="1">
        <name>FAD</name>
        <dbReference type="ChEBI" id="CHEBI:57692"/>
    </cofactor>
</comment>
<dbReference type="Pfam" id="PF13450">
    <property type="entry name" value="NAD_binding_8"/>
    <property type="match status" value="1"/>
</dbReference>
<dbReference type="STRING" id="329884.A0A4U0XIR8"/>
<dbReference type="PANTHER" id="PTHR15944:SF0">
    <property type="entry name" value="PRENYLCYSTEINE LYASE DOMAIN-CONTAINING PROTEIN"/>
    <property type="match status" value="1"/>
</dbReference>
<keyword evidence="10" id="KW-1185">Reference proteome</keyword>
<dbReference type="SUPFAM" id="SSF51905">
    <property type="entry name" value="FAD/NAD(P)-binding domain"/>
    <property type="match status" value="1"/>
</dbReference>
<keyword evidence="5" id="KW-0274">FAD</keyword>
<dbReference type="InterPro" id="IPR036188">
    <property type="entry name" value="FAD/NAD-bd_sf"/>
</dbReference>
<accession>A0A4U0XIR8</accession>
<keyword evidence="7" id="KW-0325">Glycoprotein</keyword>
<evidence type="ECO:0000256" key="6">
    <source>
        <dbReference type="ARBA" id="ARBA00023002"/>
    </source>
</evidence>
<dbReference type="Pfam" id="PF07156">
    <property type="entry name" value="Prenylcys_lyase"/>
    <property type="match status" value="1"/>
</dbReference>
<evidence type="ECO:0000256" key="2">
    <source>
        <dbReference type="ARBA" id="ARBA00009967"/>
    </source>
</evidence>
<evidence type="ECO:0000256" key="7">
    <source>
        <dbReference type="ARBA" id="ARBA00023180"/>
    </source>
</evidence>
<dbReference type="PIRSF" id="PIRSF036292">
    <property type="entry name" value="Prenylcysteine_oxidase"/>
    <property type="match status" value="1"/>
</dbReference>
<keyword evidence="6" id="KW-0560">Oxidoreductase</keyword>
<reference evidence="9 10" key="1">
    <citation type="submission" date="2017-03" db="EMBL/GenBank/DDBJ databases">
        <title>Genomes of endolithic fungi from Antarctica.</title>
        <authorList>
            <person name="Coleine C."/>
            <person name="Masonjones S."/>
            <person name="Stajich J.E."/>
        </authorList>
    </citation>
    <scope>NUCLEOTIDE SEQUENCE [LARGE SCALE GENOMIC DNA]</scope>
    <source>
        <strain evidence="9 10">CCFEE 5184</strain>
    </source>
</reference>
<sequence length="533" mass="57334">MKLSGLIGPAVAAYATAAQGQEQIVFAPSEDAVAPLSVAIVGAGSGGASTAYHLSKFAAASGFLVNITVFERNDYIGGRSTTVSAYNDSMYPVELGASIFVKANHILESAVSAGCISITFHTPRKPENMLGRPVSASFNLSTGSVVSGTSDIPGASLGVFDGTSFAFIQESGSLTWWESAKALWKWGLGPIRTNALRKVTVGLDEGELRSERTYPLFKAFTTHISSYRSCVSLRYINGLLAMVCMSTDGAKAVENGNWQIFNEMIKAANATTRLNTDVSAISQREDGTYLLQHGPSAGSPHPIDHGGDSFNVVVLAAPLQFANITLDRQIKHVPEAIPYVKLHVTLLTSPHLLSPAFFNMPPGKPAPKVILTTLPADEEPQEGAAGVGTPGFFSVSLLSPVTNPRTGGQEYLYKIFSPEPPNSTFLTHLLGLKQPHHHTETGISKEDISWIYRKVWNSYPYEVPRVTFEEIQLDDNLFYTSGMDAFISTMETNALMGMNVARLIADQWQARVANGTARDGMRTPALLPSEGVM</sequence>